<dbReference type="EMBL" id="JQAT01000003">
    <property type="protein sequence ID" value="KRN28385.1"/>
    <property type="molecule type" value="Genomic_DNA"/>
</dbReference>
<dbReference type="Proteomes" id="UP000051751">
    <property type="component" value="Unassembled WGS sequence"/>
</dbReference>
<reference evidence="12 13" key="1">
    <citation type="journal article" date="2015" name="Genome Announc.">
        <title>Expanding the biotechnology potential of lactobacilli through comparative genomics of 213 strains and associated genera.</title>
        <authorList>
            <person name="Sun Z."/>
            <person name="Harris H.M."/>
            <person name="McCann A."/>
            <person name="Guo C."/>
            <person name="Argimon S."/>
            <person name="Zhang W."/>
            <person name="Yang X."/>
            <person name="Jeffery I.B."/>
            <person name="Cooney J.C."/>
            <person name="Kagawa T.F."/>
            <person name="Liu W."/>
            <person name="Song Y."/>
            <person name="Salvetti E."/>
            <person name="Wrobel A."/>
            <person name="Rasinkangas P."/>
            <person name="Parkhill J."/>
            <person name="Rea M.C."/>
            <person name="O'Sullivan O."/>
            <person name="Ritari J."/>
            <person name="Douillard F.P."/>
            <person name="Paul Ross R."/>
            <person name="Yang R."/>
            <person name="Briner A.E."/>
            <person name="Felis G.E."/>
            <person name="de Vos W.M."/>
            <person name="Barrangou R."/>
            <person name="Klaenhammer T.R."/>
            <person name="Caufield P.W."/>
            <person name="Cui Y."/>
            <person name="Zhang H."/>
            <person name="O'Toole P.W."/>
        </authorList>
    </citation>
    <scope>NUCLEOTIDE SEQUENCE [LARGE SCALE GENOMIC DNA]</scope>
    <source>
        <strain evidence="10 13">ATCC BAA-66</strain>
        <strain evidence="11 12">DSM 13344</strain>
    </source>
</reference>
<keyword evidence="12" id="KW-1185">Reference proteome</keyword>
<evidence type="ECO:0000256" key="3">
    <source>
        <dbReference type="ARBA" id="ARBA00022448"/>
    </source>
</evidence>
<feature type="transmembrane region" description="Helical" evidence="8">
    <location>
        <begin position="232"/>
        <end position="248"/>
    </location>
</feature>
<feature type="transmembrane region" description="Helical" evidence="8">
    <location>
        <begin position="108"/>
        <end position="126"/>
    </location>
</feature>
<keyword evidence="4" id="KW-1003">Cell membrane</keyword>
<evidence type="ECO:0000256" key="4">
    <source>
        <dbReference type="ARBA" id="ARBA00022475"/>
    </source>
</evidence>
<feature type="transmembrane region" description="Helical" evidence="8">
    <location>
        <begin position="167"/>
        <end position="188"/>
    </location>
</feature>
<gene>
    <name evidence="10" type="ORF">IV38_GL001385</name>
    <name evidence="11" type="ORF">IV40_GL001172</name>
</gene>
<dbReference type="SUPFAM" id="SSF103473">
    <property type="entry name" value="MFS general substrate transporter"/>
    <property type="match status" value="1"/>
</dbReference>
<dbReference type="PRINTS" id="PR01036">
    <property type="entry name" value="TCRTETB"/>
</dbReference>
<dbReference type="PANTHER" id="PTHR42718">
    <property type="entry name" value="MAJOR FACILITATOR SUPERFAMILY MULTIDRUG TRANSPORTER MFSC"/>
    <property type="match status" value="1"/>
</dbReference>
<dbReference type="PANTHER" id="PTHR42718:SF9">
    <property type="entry name" value="MAJOR FACILITATOR SUPERFAMILY MULTIDRUG TRANSPORTER MFSC"/>
    <property type="match status" value="1"/>
</dbReference>
<keyword evidence="6 8" id="KW-1133">Transmembrane helix</keyword>
<feature type="transmembrane region" description="Helical" evidence="8">
    <location>
        <begin position="200"/>
        <end position="226"/>
    </location>
</feature>
<feature type="transmembrane region" description="Helical" evidence="8">
    <location>
        <begin position="299"/>
        <end position="321"/>
    </location>
</feature>
<feature type="transmembrane region" description="Helical" evidence="8">
    <location>
        <begin position="436"/>
        <end position="454"/>
    </location>
</feature>
<dbReference type="PATRIC" id="fig|81857.3.peg.1394"/>
<keyword evidence="5 8" id="KW-0812">Transmembrane</keyword>
<dbReference type="InterPro" id="IPR011701">
    <property type="entry name" value="MFS"/>
</dbReference>
<comment type="caution">
    <text evidence="11">The sequence shown here is derived from an EMBL/GenBank/DDBJ whole genome shotgun (WGS) entry which is preliminary data.</text>
</comment>
<evidence type="ECO:0000256" key="8">
    <source>
        <dbReference type="SAM" id="Phobius"/>
    </source>
</evidence>
<evidence type="ECO:0000256" key="5">
    <source>
        <dbReference type="ARBA" id="ARBA00022692"/>
    </source>
</evidence>
<dbReference type="RefSeq" id="WP_057769348.1">
    <property type="nucleotide sequence ID" value="NZ_JQAT01000003.1"/>
</dbReference>
<dbReference type="GO" id="GO:0005886">
    <property type="term" value="C:plasma membrane"/>
    <property type="evidence" value="ECO:0007669"/>
    <property type="project" value="UniProtKB-SubCell"/>
</dbReference>
<keyword evidence="3" id="KW-0813">Transport</keyword>
<feature type="transmembrane region" description="Helical" evidence="8">
    <location>
        <begin position="138"/>
        <end position="161"/>
    </location>
</feature>
<comment type="subcellular location">
    <subcellularLocation>
        <location evidence="1">Cell membrane</location>
        <topology evidence="1">Multi-pass membrane protein</topology>
    </subcellularLocation>
</comment>
<feature type="domain" description="Major facilitator superfamily (MFS) profile" evidence="9">
    <location>
        <begin position="13"/>
        <end position="458"/>
    </location>
</feature>
<dbReference type="Pfam" id="PF07690">
    <property type="entry name" value="MFS_1"/>
    <property type="match status" value="1"/>
</dbReference>
<dbReference type="PROSITE" id="PS50850">
    <property type="entry name" value="MFS"/>
    <property type="match status" value="1"/>
</dbReference>
<evidence type="ECO:0000313" key="11">
    <source>
        <dbReference type="EMBL" id="KRN31886.1"/>
    </source>
</evidence>
<dbReference type="InterPro" id="IPR036259">
    <property type="entry name" value="MFS_trans_sf"/>
</dbReference>
<protein>
    <recommendedName>
        <fullName evidence="9">Major facilitator superfamily (MFS) profile domain-containing protein</fullName>
    </recommendedName>
</protein>
<evidence type="ECO:0000256" key="2">
    <source>
        <dbReference type="ARBA" id="ARBA00008537"/>
    </source>
</evidence>
<feature type="transmembrane region" description="Helical" evidence="8">
    <location>
        <begin position="79"/>
        <end position="102"/>
    </location>
</feature>
<keyword evidence="7 8" id="KW-0472">Membrane</keyword>
<dbReference type="STRING" id="81857.IV38_GL001385"/>
<dbReference type="EMBL" id="JQAZ01000003">
    <property type="protein sequence ID" value="KRN31886.1"/>
    <property type="molecule type" value="Genomic_DNA"/>
</dbReference>
<accession>A0A0R2FV40</accession>
<dbReference type="Gene3D" id="1.20.1250.20">
    <property type="entry name" value="MFS general substrate transporter like domains"/>
    <property type="match status" value="2"/>
</dbReference>
<organism evidence="11 12">
    <name type="scientific">Lactobacillus selangorensis</name>
    <dbReference type="NCBI Taxonomy" id="81857"/>
    <lineage>
        <taxon>Bacteria</taxon>
        <taxon>Bacillati</taxon>
        <taxon>Bacillota</taxon>
        <taxon>Bacilli</taxon>
        <taxon>Lactobacillales</taxon>
        <taxon>Lactobacillaceae</taxon>
        <taxon>Lactobacillus</taxon>
    </lineage>
</organism>
<dbReference type="InterPro" id="IPR020846">
    <property type="entry name" value="MFS_dom"/>
</dbReference>
<feature type="transmembrane region" description="Helical" evidence="8">
    <location>
        <begin position="260"/>
        <end position="279"/>
    </location>
</feature>
<evidence type="ECO:0000256" key="1">
    <source>
        <dbReference type="ARBA" id="ARBA00004651"/>
    </source>
</evidence>
<proteinExistence type="inferred from homology"/>
<evidence type="ECO:0000259" key="9">
    <source>
        <dbReference type="PROSITE" id="PS50850"/>
    </source>
</evidence>
<evidence type="ECO:0000256" key="6">
    <source>
        <dbReference type="ARBA" id="ARBA00022989"/>
    </source>
</evidence>
<feature type="transmembrane region" description="Helical" evidence="8">
    <location>
        <begin position="48"/>
        <end position="70"/>
    </location>
</feature>
<dbReference type="Proteomes" id="UP000051645">
    <property type="component" value="Unassembled WGS sequence"/>
</dbReference>
<evidence type="ECO:0000313" key="10">
    <source>
        <dbReference type="EMBL" id="KRN28385.1"/>
    </source>
</evidence>
<comment type="similarity">
    <text evidence="2">Belongs to the major facilitator superfamily. EmrB family.</text>
</comment>
<evidence type="ECO:0000313" key="13">
    <source>
        <dbReference type="Proteomes" id="UP000051751"/>
    </source>
</evidence>
<dbReference type="AlphaFoldDB" id="A0A0R2FV40"/>
<evidence type="ECO:0000313" key="12">
    <source>
        <dbReference type="Proteomes" id="UP000051645"/>
    </source>
</evidence>
<feature type="transmembrane region" description="Helical" evidence="8">
    <location>
        <begin position="342"/>
        <end position="366"/>
    </location>
</feature>
<sequence length="458" mass="50178">MGQEKISRKALAAILSAALLSFVGILIETSMNVTFPTMIKEFHVTLGTIQWITTAYLLTVALVIVCSAYIKARYKERHIFITSVCFFVIGTIVCGTAGSFVMLLIGRLIQAIGTGLTLPLMFNIILEQAPKAVRGTYMGVGGMILALAPAFGPTFGGVVVYYLGWRWIFWIVLPLMIIALFMGLNTITQVSETTKPQFDWLRLFILAVFFISLTLGFNTVSTLGWFNVRFDLFMVVAIIAVLAFVYTSNRTHRMLVDISVFKIPAFSLSLTAYFIIQLTNIGGSFMLPNYAQLVDHSTSLISGMILLPGSLVAGLMGPYFGHLLDTYGPKKPILTGNTIYTIALVGFALLSLHLSPLMIVILYLVFSFGRSMAFENTLTNAINNVPRQHQADANAVLNTLQQFGGSIGTSIMASFMTSAAGKTEAVRTAAGTQNGFIFLVILAFLNFVLYHYSFKLAK</sequence>
<name>A0A0R2FV40_9LACO</name>
<evidence type="ECO:0000256" key="7">
    <source>
        <dbReference type="ARBA" id="ARBA00023136"/>
    </source>
</evidence>
<dbReference type="OrthoDB" id="9816041at2"/>
<dbReference type="NCBIfam" id="TIGR00711">
    <property type="entry name" value="efflux_EmrB"/>
    <property type="match status" value="1"/>
</dbReference>
<dbReference type="InterPro" id="IPR004638">
    <property type="entry name" value="EmrB-like"/>
</dbReference>
<dbReference type="GO" id="GO:0022857">
    <property type="term" value="F:transmembrane transporter activity"/>
    <property type="evidence" value="ECO:0007669"/>
    <property type="project" value="InterPro"/>
</dbReference>